<accession>A0ACC0P3B5</accession>
<evidence type="ECO:0000313" key="2">
    <source>
        <dbReference type="Proteomes" id="UP001062846"/>
    </source>
</evidence>
<evidence type="ECO:0000313" key="1">
    <source>
        <dbReference type="EMBL" id="KAI8559223.1"/>
    </source>
</evidence>
<proteinExistence type="predicted"/>
<reference evidence="1" key="1">
    <citation type="submission" date="2022-02" db="EMBL/GenBank/DDBJ databases">
        <title>Plant Genome Project.</title>
        <authorList>
            <person name="Zhang R.-G."/>
        </authorList>
    </citation>
    <scope>NUCLEOTIDE SEQUENCE</scope>
    <source>
        <strain evidence="1">AT1</strain>
    </source>
</reference>
<organism evidence="1 2">
    <name type="scientific">Rhododendron molle</name>
    <name type="common">Chinese azalea</name>
    <name type="synonym">Azalea mollis</name>
    <dbReference type="NCBI Taxonomy" id="49168"/>
    <lineage>
        <taxon>Eukaryota</taxon>
        <taxon>Viridiplantae</taxon>
        <taxon>Streptophyta</taxon>
        <taxon>Embryophyta</taxon>
        <taxon>Tracheophyta</taxon>
        <taxon>Spermatophyta</taxon>
        <taxon>Magnoliopsida</taxon>
        <taxon>eudicotyledons</taxon>
        <taxon>Gunneridae</taxon>
        <taxon>Pentapetalae</taxon>
        <taxon>asterids</taxon>
        <taxon>Ericales</taxon>
        <taxon>Ericaceae</taxon>
        <taxon>Ericoideae</taxon>
        <taxon>Rhodoreae</taxon>
        <taxon>Rhododendron</taxon>
    </lineage>
</organism>
<comment type="caution">
    <text evidence="1">The sequence shown here is derived from an EMBL/GenBank/DDBJ whole genome shotgun (WGS) entry which is preliminary data.</text>
</comment>
<dbReference type="Proteomes" id="UP001062846">
    <property type="component" value="Chromosome 4"/>
</dbReference>
<gene>
    <name evidence="1" type="ORF">RHMOL_Rhmol04G0156500</name>
</gene>
<sequence length="498" mass="52244">MLGRNSEYVEGSSACSSKKPFLAIAEKKWGTSTSALKYTMGTLCLESTSGLCGWWPGYTLDTGLSLINGDADVLKMLEMYKGLTVIVIYVDKLMDPLLVMSSNGEILTSPPVMPSGLVIDLSDNDEGTGVKDLGADTVTETEVEDIGDENLTKGGDIGDENLTKGGDIGDENVPGVEEGARMECVLSDADSEDLDEASEKEKKTLMKFQSWEKQKALFQEELVASCCKWQLTGIPCCHAIAAIQKNKGRVETYVDPYFTKSGYLAAYSYMIHPVPDMLDFVATGYQPLNPPNSKRGSGRPKKLRRRTADEPRDPNKVTRKGLNVTCAKCMEVGHNKRACKNRIHPKSKLVKNGQTSNATSQPMGTHTDGTRAGAGRGATGRGATGRGANGRGATGRGVTTVGTGRGKGAGSSQPPIGSSSQPVGRSTGKGVSGRGRGRGAGSSQPPTSSSSQLVGRGVTGIGAARGGKASSSGPVGGPSLATVLQNIRAKKQARVTGM</sequence>
<dbReference type="EMBL" id="CM046391">
    <property type="protein sequence ID" value="KAI8559223.1"/>
    <property type="molecule type" value="Genomic_DNA"/>
</dbReference>
<protein>
    <submittedName>
        <fullName evidence="1">Uncharacterized protein</fullName>
    </submittedName>
</protein>
<name>A0ACC0P3B5_RHOML</name>
<keyword evidence="2" id="KW-1185">Reference proteome</keyword>